<organism evidence="1 2">
    <name type="scientific">Sphingomonas kaistensis</name>
    <dbReference type="NCBI Taxonomy" id="298708"/>
    <lineage>
        <taxon>Bacteria</taxon>
        <taxon>Pseudomonadati</taxon>
        <taxon>Pseudomonadota</taxon>
        <taxon>Alphaproteobacteria</taxon>
        <taxon>Sphingomonadales</taxon>
        <taxon>Sphingomonadaceae</taxon>
        <taxon>Sphingomonas</taxon>
    </lineage>
</organism>
<proteinExistence type="predicted"/>
<evidence type="ECO:0000313" key="1">
    <source>
        <dbReference type="EMBL" id="NJC05250.1"/>
    </source>
</evidence>
<evidence type="ECO:0000313" key="2">
    <source>
        <dbReference type="Proteomes" id="UP000558192"/>
    </source>
</evidence>
<dbReference type="EMBL" id="JAATJC010000001">
    <property type="protein sequence ID" value="NJC05250.1"/>
    <property type="molecule type" value="Genomic_DNA"/>
</dbReference>
<reference evidence="1 2" key="1">
    <citation type="submission" date="2020-03" db="EMBL/GenBank/DDBJ databases">
        <title>Genomic Encyclopedia of Type Strains, Phase IV (KMG-IV): sequencing the most valuable type-strain genomes for metagenomic binning, comparative biology and taxonomic classification.</title>
        <authorList>
            <person name="Goeker M."/>
        </authorList>
    </citation>
    <scope>NUCLEOTIDE SEQUENCE [LARGE SCALE GENOMIC DNA]</scope>
    <source>
        <strain evidence="1 2">DSM 16846</strain>
    </source>
</reference>
<dbReference type="InterPro" id="IPR012545">
    <property type="entry name" value="DUF1697"/>
</dbReference>
<dbReference type="RefSeq" id="WP_168067965.1">
    <property type="nucleotide sequence ID" value="NZ_JAATJC010000001.1"/>
</dbReference>
<dbReference type="Pfam" id="PF08002">
    <property type="entry name" value="DUF1697"/>
    <property type="match status" value="1"/>
</dbReference>
<comment type="caution">
    <text evidence="1">The sequence shown here is derived from an EMBL/GenBank/DDBJ whole genome shotgun (WGS) entry which is preliminary data.</text>
</comment>
<dbReference type="Proteomes" id="UP000558192">
    <property type="component" value="Unassembled WGS sequence"/>
</dbReference>
<dbReference type="AlphaFoldDB" id="A0A7X5Y5M0"/>
<accession>A0A7X5Y5M0</accession>
<keyword evidence="2" id="KW-1185">Reference proteome</keyword>
<dbReference type="PANTHER" id="PTHR36439:SF1">
    <property type="entry name" value="DUF1697 DOMAIN-CONTAINING PROTEIN"/>
    <property type="match status" value="1"/>
</dbReference>
<dbReference type="Gene3D" id="3.30.70.1280">
    <property type="entry name" value="SP0830-like domains"/>
    <property type="match status" value="1"/>
</dbReference>
<protein>
    <submittedName>
        <fullName evidence="1">Uncharacterized protein (DUF1697 family)</fullName>
    </submittedName>
</protein>
<dbReference type="PANTHER" id="PTHR36439">
    <property type="entry name" value="BLL4334 PROTEIN"/>
    <property type="match status" value="1"/>
</dbReference>
<dbReference type="SUPFAM" id="SSF160379">
    <property type="entry name" value="SP0830-like"/>
    <property type="match status" value="1"/>
</dbReference>
<name>A0A7X5Y5M0_9SPHN</name>
<sequence length="171" mass="18035">MTAYVALLRAVNVAGTGKLPMSELKRMGEECGFGHVRTFIASGNLLFTSADSEKKVQACLAARVADFFGREVPIFVRSAKEMADLAAANPFDDDKGSRVMAHVIDAKPTQAMLDEARNVAGERMALGPRAIYVSYGEGIGSSKLKLPAVASGTARNMNSIGKIAALLGAMP</sequence>
<dbReference type="PIRSF" id="PIRSF008502">
    <property type="entry name" value="UCP008502"/>
    <property type="match status" value="1"/>
</dbReference>
<gene>
    <name evidence="1" type="ORF">GGQ97_001043</name>
</gene>